<keyword evidence="2" id="KW-1185">Reference proteome</keyword>
<proteinExistence type="predicted"/>
<evidence type="ECO:0000313" key="1">
    <source>
        <dbReference type="EMBL" id="EPS62517.1"/>
    </source>
</evidence>
<organism evidence="1 2">
    <name type="scientific">Genlisea aurea</name>
    <dbReference type="NCBI Taxonomy" id="192259"/>
    <lineage>
        <taxon>Eukaryota</taxon>
        <taxon>Viridiplantae</taxon>
        <taxon>Streptophyta</taxon>
        <taxon>Embryophyta</taxon>
        <taxon>Tracheophyta</taxon>
        <taxon>Spermatophyta</taxon>
        <taxon>Magnoliopsida</taxon>
        <taxon>eudicotyledons</taxon>
        <taxon>Gunneridae</taxon>
        <taxon>Pentapetalae</taxon>
        <taxon>asterids</taxon>
        <taxon>lamiids</taxon>
        <taxon>Lamiales</taxon>
        <taxon>Lentibulariaceae</taxon>
        <taxon>Genlisea</taxon>
    </lineage>
</organism>
<accession>S8DRT9</accession>
<gene>
    <name evidence="1" type="ORF">M569_12273</name>
</gene>
<dbReference type="Proteomes" id="UP000015453">
    <property type="component" value="Unassembled WGS sequence"/>
</dbReference>
<dbReference type="SUPFAM" id="SSF48445">
    <property type="entry name" value="14-3-3 protein"/>
    <property type="match status" value="1"/>
</dbReference>
<name>S8DRT9_9LAMI</name>
<protein>
    <submittedName>
        <fullName evidence="1">Uncharacterized protein</fullName>
    </submittedName>
</protein>
<dbReference type="EMBL" id="AUSU01006087">
    <property type="protein sequence ID" value="EPS62517.1"/>
    <property type="molecule type" value="Genomic_DNA"/>
</dbReference>
<sequence>MGLDASPPPPFLIPRVFRWLSLPSNPSCMFHIMNVLVRGAAGTEISTEEWNLLSVAYKNTMAALCSSRNTDLR</sequence>
<comment type="caution">
    <text evidence="1">The sequence shown here is derived from an EMBL/GenBank/DDBJ whole genome shotgun (WGS) entry which is preliminary data.</text>
</comment>
<dbReference type="InterPro" id="IPR036815">
    <property type="entry name" value="14-3-3_dom_sf"/>
</dbReference>
<evidence type="ECO:0000313" key="2">
    <source>
        <dbReference type="Proteomes" id="UP000015453"/>
    </source>
</evidence>
<reference evidence="1 2" key="1">
    <citation type="journal article" date="2013" name="BMC Genomics">
        <title>The miniature genome of a carnivorous plant Genlisea aurea contains a low number of genes and short non-coding sequences.</title>
        <authorList>
            <person name="Leushkin E.V."/>
            <person name="Sutormin R.A."/>
            <person name="Nabieva E.R."/>
            <person name="Penin A.A."/>
            <person name="Kondrashov A.S."/>
            <person name="Logacheva M.D."/>
        </authorList>
    </citation>
    <scope>NUCLEOTIDE SEQUENCE [LARGE SCALE GENOMIC DNA]</scope>
</reference>
<dbReference type="AlphaFoldDB" id="S8DRT9"/>
<dbReference type="Gene3D" id="1.20.190.20">
    <property type="entry name" value="14-3-3 domain"/>
    <property type="match status" value="1"/>
</dbReference>